<dbReference type="Proteomes" id="UP000315385">
    <property type="component" value="Unassembled WGS sequence"/>
</dbReference>
<gene>
    <name evidence="1" type="ORF">EWF95_11120</name>
</gene>
<accession>A0A544QLU1</accession>
<dbReference type="RefSeq" id="WP_142444144.1">
    <property type="nucleotide sequence ID" value="NZ_SESI01000003.1"/>
</dbReference>
<dbReference type="EMBL" id="SESI01000003">
    <property type="protein sequence ID" value="TQQ79555.1"/>
    <property type="molecule type" value="Genomic_DNA"/>
</dbReference>
<reference evidence="1 2" key="1">
    <citation type="submission" date="2019-02" db="EMBL/GenBank/DDBJ databases">
        <title>Halonotius sp. a new haloqrchaeon isolated from saline water.</title>
        <authorList>
            <person name="Duran-Viseras A."/>
            <person name="Sanchez-Porro C."/>
            <person name="Ventosa A."/>
        </authorList>
    </citation>
    <scope>NUCLEOTIDE SEQUENCE [LARGE SCALE GENOMIC DNA]</scope>
    <source>
        <strain evidence="1 2">F9-27</strain>
    </source>
</reference>
<name>A0A544QLU1_9EURY</name>
<protein>
    <submittedName>
        <fullName evidence="1">Uncharacterized protein</fullName>
    </submittedName>
</protein>
<keyword evidence="2" id="KW-1185">Reference proteome</keyword>
<evidence type="ECO:0000313" key="2">
    <source>
        <dbReference type="Proteomes" id="UP000315385"/>
    </source>
</evidence>
<sequence>MERRQYLAAAAAGGAIGVGGVGGYVLLSDDVGFGPPGVPTAPYPPYPTADGSGEIEPISLSGSGQATTDSFELVRDGPTIIDTDAGDAASDERFLVTLVSTASDEEYRVIEVLGPFTGRNLINPPPGEYQLAVQEASADWTATVYDVPAYDTDEIDLELEPPIVFNDGLDAVIGPIDFGSQQAIEFSLSVGDEDIDYSLSLVDSNGEVVEPLIQSLVGRTDPQQRDVGGIGYLAVDGNTTWTLRAEPVDDGDT</sequence>
<comment type="caution">
    <text evidence="1">The sequence shown here is derived from an EMBL/GenBank/DDBJ whole genome shotgun (WGS) entry which is preliminary data.</text>
</comment>
<organism evidence="1 2">
    <name type="scientific">Halonotius roseus</name>
    <dbReference type="NCBI Taxonomy" id="2511997"/>
    <lineage>
        <taxon>Archaea</taxon>
        <taxon>Methanobacteriati</taxon>
        <taxon>Methanobacteriota</taxon>
        <taxon>Stenosarchaea group</taxon>
        <taxon>Halobacteria</taxon>
        <taxon>Halobacteriales</taxon>
        <taxon>Haloferacaceae</taxon>
        <taxon>Halonotius</taxon>
    </lineage>
</organism>
<dbReference type="AlphaFoldDB" id="A0A544QLU1"/>
<proteinExistence type="predicted"/>
<dbReference type="OrthoDB" id="340513at2157"/>
<evidence type="ECO:0000313" key="1">
    <source>
        <dbReference type="EMBL" id="TQQ79555.1"/>
    </source>
</evidence>